<name>A0A7W7KJX2_PSENT</name>
<gene>
    <name evidence="1" type="ORF">HNP46_003046</name>
</gene>
<proteinExistence type="predicted"/>
<organism evidence="1 2">
    <name type="scientific">Pseudomonas nitroreducens</name>
    <dbReference type="NCBI Taxonomy" id="46680"/>
    <lineage>
        <taxon>Bacteria</taxon>
        <taxon>Pseudomonadati</taxon>
        <taxon>Pseudomonadota</taxon>
        <taxon>Gammaproteobacteria</taxon>
        <taxon>Pseudomonadales</taxon>
        <taxon>Pseudomonadaceae</taxon>
        <taxon>Pseudomonas</taxon>
    </lineage>
</organism>
<sequence>MLLKVLGKRWVSLRSTPSYVGALLVICLWQGTLIAEQLLSRKANRCSGP</sequence>
<protein>
    <submittedName>
        <fullName evidence="1">Uncharacterized protein</fullName>
    </submittedName>
</protein>
<dbReference type="EMBL" id="JACHLI010000010">
    <property type="protein sequence ID" value="MBB4864182.1"/>
    <property type="molecule type" value="Genomic_DNA"/>
</dbReference>
<dbReference type="AlphaFoldDB" id="A0A7W7KJX2"/>
<dbReference type="Proteomes" id="UP000566995">
    <property type="component" value="Unassembled WGS sequence"/>
</dbReference>
<evidence type="ECO:0000313" key="2">
    <source>
        <dbReference type="Proteomes" id="UP000566995"/>
    </source>
</evidence>
<evidence type="ECO:0000313" key="1">
    <source>
        <dbReference type="EMBL" id="MBB4864182.1"/>
    </source>
</evidence>
<comment type="caution">
    <text evidence="1">The sequence shown here is derived from an EMBL/GenBank/DDBJ whole genome shotgun (WGS) entry which is preliminary data.</text>
</comment>
<accession>A0A7W7KJX2</accession>
<reference evidence="1 2" key="1">
    <citation type="submission" date="2020-08" db="EMBL/GenBank/DDBJ databases">
        <title>Functional genomics of gut bacteria from endangered species of beetles.</title>
        <authorList>
            <person name="Carlos-Shanley C."/>
        </authorList>
    </citation>
    <scope>NUCLEOTIDE SEQUENCE [LARGE SCALE GENOMIC DNA]</scope>
    <source>
        <strain evidence="1 2">S00179</strain>
    </source>
</reference>